<organism evidence="1 2">
    <name type="scientific">Diversispora eburnea</name>
    <dbReference type="NCBI Taxonomy" id="1213867"/>
    <lineage>
        <taxon>Eukaryota</taxon>
        <taxon>Fungi</taxon>
        <taxon>Fungi incertae sedis</taxon>
        <taxon>Mucoromycota</taxon>
        <taxon>Glomeromycotina</taxon>
        <taxon>Glomeromycetes</taxon>
        <taxon>Diversisporales</taxon>
        <taxon>Diversisporaceae</taxon>
        <taxon>Diversispora</taxon>
    </lineage>
</organism>
<keyword evidence="2" id="KW-1185">Reference proteome</keyword>
<reference evidence="1" key="1">
    <citation type="submission" date="2021-06" db="EMBL/GenBank/DDBJ databases">
        <authorList>
            <person name="Kallberg Y."/>
            <person name="Tangrot J."/>
            <person name="Rosling A."/>
        </authorList>
    </citation>
    <scope>NUCLEOTIDE SEQUENCE</scope>
    <source>
        <strain evidence="1">AZ414A</strain>
    </source>
</reference>
<evidence type="ECO:0000313" key="1">
    <source>
        <dbReference type="EMBL" id="CAG8480014.1"/>
    </source>
</evidence>
<name>A0A9N8WAN2_9GLOM</name>
<gene>
    <name evidence="1" type="ORF">DEBURN_LOCUS3605</name>
</gene>
<dbReference type="EMBL" id="CAJVPK010000233">
    <property type="protein sequence ID" value="CAG8480014.1"/>
    <property type="molecule type" value="Genomic_DNA"/>
</dbReference>
<evidence type="ECO:0000313" key="2">
    <source>
        <dbReference type="Proteomes" id="UP000789706"/>
    </source>
</evidence>
<dbReference type="Proteomes" id="UP000789706">
    <property type="component" value="Unassembled WGS sequence"/>
</dbReference>
<proteinExistence type="predicted"/>
<dbReference type="AlphaFoldDB" id="A0A9N8WAN2"/>
<protein>
    <submittedName>
        <fullName evidence="1">8610_t:CDS:1</fullName>
    </submittedName>
</protein>
<comment type="caution">
    <text evidence="1">The sequence shown here is derived from an EMBL/GenBank/DDBJ whole genome shotgun (WGS) entry which is preliminary data.</text>
</comment>
<sequence length="39" mass="4709">MENLDSWRFVEALGRLGSFESEEKKENQKWGNGHLYIYF</sequence>
<accession>A0A9N8WAN2</accession>